<dbReference type="Pfam" id="PF02801">
    <property type="entry name" value="Ketoacyl-synt_C"/>
    <property type="match status" value="1"/>
</dbReference>
<evidence type="ECO:0000256" key="2">
    <source>
        <dbReference type="ARBA" id="ARBA00022450"/>
    </source>
</evidence>
<keyword evidence="11" id="KW-1185">Reference proteome</keyword>
<dbReference type="SUPFAM" id="SSF53901">
    <property type="entry name" value="Thiolase-like"/>
    <property type="match status" value="2"/>
</dbReference>
<keyword evidence="6" id="KW-0521">NADP</keyword>
<dbReference type="Pfam" id="PF00698">
    <property type="entry name" value="Acyl_transf_1"/>
    <property type="match status" value="1"/>
</dbReference>
<dbReference type="InterPro" id="IPR018201">
    <property type="entry name" value="Ketoacyl_synth_AS"/>
</dbReference>
<dbReference type="STRING" id="1072256.CUTER_07030"/>
<dbReference type="Gene3D" id="3.90.25.70">
    <property type="match status" value="1"/>
</dbReference>
<dbReference type="InterPro" id="IPR014030">
    <property type="entry name" value="Ketoacyl_synth_N"/>
</dbReference>
<dbReference type="InterPro" id="IPR014031">
    <property type="entry name" value="Ketoacyl_synth_C"/>
</dbReference>
<dbReference type="Pfam" id="PF00109">
    <property type="entry name" value="ketoacyl-synt"/>
    <property type="match status" value="1"/>
</dbReference>
<dbReference type="SUPFAM" id="SSF55048">
    <property type="entry name" value="Probable ACP-binding domain of malonyl-CoA ACP transacylase"/>
    <property type="match status" value="1"/>
</dbReference>
<proteinExistence type="inferred from homology"/>
<dbReference type="InterPro" id="IPR047224">
    <property type="entry name" value="FAS_alpha_su_C"/>
</dbReference>
<evidence type="ECO:0000256" key="4">
    <source>
        <dbReference type="ARBA" id="ARBA00022679"/>
    </source>
</evidence>
<sequence>MLAQTPLSLIPFHERLSTHPYSLHFAGQATPWQAALAEVTADPRLRRALDAALTRSDALLADVLPELTRITGGPLNLLDAPTNHAYSSVPGILTAQYGHLLDLFGDALPAQPVAAVGHSQGVLAVALAERHGDPDHAAALVALARLIGAAATAATRAHRAERFGELTPMLAVRGIDRDRLDAVLTRHDSVCVAIRNTPTAVTLSGLPAALDAVREDLAALTAEHAEALAAKRTGGAPLTIVTEFLDVAAPFHSPLLDDAVVSVVEWASRCPGLADIESERLARAVLTDRPHWDDEVTAALDAEFLLDLGPGSGVRGLTAQLAEGRGVGLIDASTADARDALRSPAFTWPTGQDYAEFAPRLRTINGRTVVDTAFTRLTGRAPVVLAGMTPTTTEPDIVAAAANAGYWAELAGGGQVTEEVIRTNLDSLKDQLDPGRTAQFNAMFMDRYLWNLQFGAQRVVTRERESGAPLDGVVISAGIPELDEGVELLTSLRASGFSYVSFKPGTVAQIRQTLAIARQVPEVPVIMMVEDGHAGGHHSWEDLDHLLLSTYAEIRAQRNVVLVAGGGLGMPQRAAEFLTGDWALAHGAVRMPVDAIMIGTAAMTAKEAHTNPDVKQLLVDIPGISAEDNGGWVGAGRSAGGVTSGLSHHLADMYEVDNAAADAARLIAEAHANPQLRTTRRAEIIAAINKTAKPYFGDLAEMTYAEVLRRYVELTFPFTDISWQQRLLDLCQRFEARLCKQDYGPIEPIFADLDDVADASTVIPRFVDAYPLAIDITLTPFDVAWFIELCRRYPKPVPFVPAIDESLLAWWGTDGLWQSHDRRYRADEVRIIPGPVSVAAITTVDEPVAEILGRYEDAMIEAIGTDADAPEVFSRTAETVEDYLRQCPHISWHGHLMDNPAAVLPEATLTPTDAGMDIVVALDTAWDATGSDQHAVKELRIPLLLGDGVRTGAVPVVDDARLSDTMFGLLAATAGVGSTTVTGTPITSLPSMTDSADSPFGEAHADVALSADLGALHAGVTAATLPADLPLAGIVPSAVLGLCWPTIYAALGSALVDDYPVIEGLLNAVHLDHTEAFDVAELGSADAIHTRSWCAAITESSSGRVVVVPTEVSIDGRVIGRFTERFAIRGRVHGSELPADPPVAGGVLKETADTPHSLLRRVSVTAPADMTAFAMVSGDYNPIHTSHRAARVAGMAAPLVHGMWLCAAAQHAVACDYRIIGWTYRMFGMVNLGDQVDISVERVGIGAGGHLLLDVTCRVGREIVSQATAAVAPKTTAYVYPGQGIQERGMALADRANSPAAREVWRRADEHTRSHLGFSILAVVRDNPTEITAGGRVFRHPEGVLHLTQFTQVALATVAFAQTSTLREAGVLVDGAYLAGHSLGEYNALASYAQIFPLETVLDIVYHRGSTMHHLVERDAEGRSNYRMAALRPNQFGVTDAKVRDYVADVAERCGEFLEIVNYNVAGSQYAVAGTVAGIDALTADATRRAEAAGGRRAVIPIPGIDVPFHSSRLRAGVPEFRDTLDALLPADINPDVLLGRYLPNLVARPFELSEDFLDAILAVAPSEYVTQLKARWSEVDLIAERAQLCRGLLIELLAWQFASPVRWIETQQWLFGRAGISTVIEVGLGNSPTLANIAARTLAMPEFRAANCTPLNVERDRDEVFHRSVRAAEEPEPEPQAAPDTAPALEAAASQPVSPAPAAPATTTAVVATIADVDFTAADAVRVLLAASTKLSLAQIAEADTIESLTNGVSSKRNQVLMDMSSELSLSAIDGASEATITELSATVNAAAHNYRPFGPVLGEHVHEAIRAAFGAAGVKASAIERRVRDAWALGDGWVTWTTAMILLGTRDGASLRGGDLGFLPSATNASDVDSLIDAAVEAAGAHLGVAVAKPAAATSTGGVVDSAALTEFREQLTDALAANARDLLERLGISSPAVEAPAAEDLYPVITAELGTGWVELVSPAFDARKAVELNDRWATAREDLAHIAAGEDVTACFIATGAEVARQARYRAECAEDPAIRARLLAAADDAEDTTAGEFSGQVAVVTGMTPVSIAGAVVRRLLAGGATVIATASSISQQRLLDARRLYRESARGDASLWLVPANLSSYRDIDALVEWVATEQVESVGGAPKVIKPALLPDLLFPFAAPPVAGTLDQAGPAAENQARLMLWGVERLLTALAAIGSDTHVDHRLHVVLPGSPNRGLFGGDGAYGEVKAAFDAVVNKWSAEDWGRRTTLAHARIGWVRGTGLMAHNDPLVAAVESRGVRTFSTAEMADELLALASVDTRHEALSGPVDADLTGGLAAVDFAALKAGVEANKDAEPADPPASPRLNALPTPESIHLPDNSGAFLSGSARPEDLVVIVGVGEIGPWGSARTRGAAEFGIAADGDVDLTAAGVLELAWMMGLLTWHETPQAGWYDSADQLVEEGDIYARFRDEVVARSGVREVCDLGAISDGGTVDAATVYLDRPISFTAADADEARAYQAADPQFTEIACVDGEWVVTRRQGATVRVPRRTTLTRHVVGQIPTGFDPARWGLPASLIENIDVMAQWNLVATVDAFLSAGFTPAELLAAVHPTQVGSTQGTGFGGMSSMRRLFVDRFNSEAIPHDVLQETLPNVIAAHTMQSYVGGYGPMVQPVAACASAAVSLEEGVDKIATGKASFVVTGAIDDLSVESLQGFGNMNATANSDELAAKGINPRFNSRAGDSRRGGFVEAQGGGTVLIARGDLALQLGLPVYAVVGYVQTFSDGIHSSIPAPGLGALAAGLGGRYSRLSRQLSALGISANDIAVVSKHDTSTNANDPNEAELHERLATAIGRSEGNPLHVISQKTLTGHAKGGAALFQIAGLTHVFASGWVPGNRSLDNQDPVFADRKYLVWPRQPLELGKAGPIKAALATSLGFGHVSSVIALAHPGAFEAAVQRARGPEALDTWRAWATERLRTGVHRFQQGIIGRGELYAPVEGRRLTGDAHDAEVTMLLDPNARLGADGTYSV</sequence>
<keyword evidence="2" id="KW-0596">Phosphopantetheine</keyword>
<comment type="similarity">
    <text evidence="1">Belongs to the enoyl-CoA hydratase/isomerase family.</text>
</comment>
<dbReference type="Gene3D" id="3.40.47.10">
    <property type="match status" value="1"/>
</dbReference>
<evidence type="ECO:0000256" key="1">
    <source>
        <dbReference type="ARBA" id="ARBA00005254"/>
    </source>
</evidence>
<dbReference type="Pfam" id="PF18094">
    <property type="entry name" value="DNA_pol_B_N"/>
    <property type="match status" value="1"/>
</dbReference>
<dbReference type="InterPro" id="IPR029069">
    <property type="entry name" value="HotDog_dom_sf"/>
</dbReference>
<keyword evidence="3" id="KW-0597">Phosphoprotein</keyword>
<dbReference type="SUPFAM" id="SSF54637">
    <property type="entry name" value="Thioesterase/thiol ester dehydrase-isomerase"/>
    <property type="match status" value="1"/>
</dbReference>
<dbReference type="PANTHER" id="PTHR10982">
    <property type="entry name" value="MALONYL COA-ACYL CARRIER PROTEIN TRANSACYLASE"/>
    <property type="match status" value="1"/>
</dbReference>
<dbReference type="Gene3D" id="3.20.20.70">
    <property type="entry name" value="Aldolase class I"/>
    <property type="match status" value="1"/>
</dbReference>
<dbReference type="SUPFAM" id="SSF51412">
    <property type="entry name" value="Inosine monophosphate dehydrogenase (IMPDH)"/>
    <property type="match status" value="1"/>
</dbReference>
<dbReference type="PROSITE" id="PS00606">
    <property type="entry name" value="KS3_1"/>
    <property type="match status" value="1"/>
</dbReference>
<dbReference type="InterPro" id="IPR036291">
    <property type="entry name" value="NAD(P)-bd_dom_sf"/>
</dbReference>
<keyword evidence="7" id="KW-0560">Oxidoreductase</keyword>
<name>A0A0G3HF80_9CORY</name>
<dbReference type="InterPro" id="IPR050830">
    <property type="entry name" value="Fungal_FAS"/>
</dbReference>
<dbReference type="SMART" id="SM00827">
    <property type="entry name" value="PKS_AT"/>
    <property type="match status" value="1"/>
</dbReference>
<dbReference type="InterPro" id="IPR002539">
    <property type="entry name" value="MaoC-like_dom"/>
</dbReference>
<dbReference type="OrthoDB" id="4746285at2"/>
<dbReference type="SUPFAM" id="SSF52151">
    <property type="entry name" value="FabD/lysophospholipase-like"/>
    <property type="match status" value="2"/>
</dbReference>
<dbReference type="InterPro" id="IPR016035">
    <property type="entry name" value="Acyl_Trfase/lysoPLipase"/>
</dbReference>
<evidence type="ECO:0000256" key="3">
    <source>
        <dbReference type="ARBA" id="ARBA00022553"/>
    </source>
</evidence>
<dbReference type="CDD" id="cd08950">
    <property type="entry name" value="KR_fFAS_SDR_c_like"/>
    <property type="match status" value="1"/>
</dbReference>
<evidence type="ECO:0000256" key="5">
    <source>
        <dbReference type="ARBA" id="ARBA00022801"/>
    </source>
</evidence>
<organism evidence="10 11">
    <name type="scientific">Corynebacterium uterequi</name>
    <dbReference type="NCBI Taxonomy" id="1072256"/>
    <lineage>
        <taxon>Bacteria</taxon>
        <taxon>Bacillati</taxon>
        <taxon>Actinomycetota</taxon>
        <taxon>Actinomycetes</taxon>
        <taxon>Mycobacteriales</taxon>
        <taxon>Corynebacteriaceae</taxon>
        <taxon>Corynebacterium</taxon>
    </lineage>
</organism>
<dbReference type="Gene3D" id="3.40.366.10">
    <property type="entry name" value="Malonyl-Coenzyme A Acyl Carrier Protein, domain 2"/>
    <property type="match status" value="3"/>
</dbReference>
<keyword evidence="10" id="KW-0012">Acyltransferase</keyword>
<dbReference type="Pfam" id="PF22690">
    <property type="entry name" value="FAS_AT_central"/>
    <property type="match status" value="1"/>
</dbReference>
<evidence type="ECO:0000256" key="7">
    <source>
        <dbReference type="ARBA" id="ARBA00023002"/>
    </source>
</evidence>
<dbReference type="Pfam" id="PF08354">
    <property type="entry name" value="Fas1-AflB-like_hel"/>
    <property type="match status" value="1"/>
</dbReference>
<evidence type="ECO:0000259" key="9">
    <source>
        <dbReference type="PROSITE" id="PS52004"/>
    </source>
</evidence>
<evidence type="ECO:0000313" key="10">
    <source>
        <dbReference type="EMBL" id="AKK11395.1"/>
    </source>
</evidence>
<dbReference type="GO" id="GO:0005835">
    <property type="term" value="C:fatty acid synthase complex"/>
    <property type="evidence" value="ECO:0007669"/>
    <property type="project" value="InterPro"/>
</dbReference>
<dbReference type="PANTHER" id="PTHR10982:SF21">
    <property type="entry name" value="FATTY ACID SYNTHASE SUBUNIT BETA"/>
    <property type="match status" value="1"/>
</dbReference>
<dbReference type="EC" id="2.3.1.-" evidence="10"/>
<dbReference type="Proteomes" id="UP000035548">
    <property type="component" value="Chromosome"/>
</dbReference>
<dbReference type="GO" id="GO:0016787">
    <property type="term" value="F:hydrolase activity"/>
    <property type="evidence" value="ECO:0007669"/>
    <property type="project" value="UniProtKB-KW"/>
</dbReference>
<dbReference type="SUPFAM" id="SSF51735">
    <property type="entry name" value="NAD(P)-binding Rossmann-fold domains"/>
    <property type="match status" value="1"/>
</dbReference>
<dbReference type="Gene3D" id="3.10.129.10">
    <property type="entry name" value="Hotdog Thioesterase"/>
    <property type="match status" value="1"/>
</dbReference>
<keyword evidence="4 10" id="KW-0808">Transferase</keyword>
<dbReference type="GO" id="GO:0004318">
    <property type="term" value="F:enoyl-[acyl-carrier-protein] reductase (NADH) activity"/>
    <property type="evidence" value="ECO:0007669"/>
    <property type="project" value="InterPro"/>
</dbReference>
<dbReference type="PROSITE" id="PS52004">
    <property type="entry name" value="KS3_2"/>
    <property type="match status" value="1"/>
</dbReference>
<dbReference type="InterPro" id="IPR001227">
    <property type="entry name" value="Ac_transferase_dom_sf"/>
</dbReference>
<dbReference type="RefSeq" id="WP_047259818.1">
    <property type="nucleotide sequence ID" value="NZ_CP011546.1"/>
</dbReference>
<dbReference type="EMBL" id="CP011546">
    <property type="protein sequence ID" value="AKK11395.1"/>
    <property type="molecule type" value="Genomic_DNA"/>
</dbReference>
<dbReference type="CDD" id="cd00828">
    <property type="entry name" value="elong_cond_enzymes"/>
    <property type="match status" value="1"/>
</dbReference>
<dbReference type="KEGG" id="cut:CUTER_07030"/>
<evidence type="ECO:0000256" key="6">
    <source>
        <dbReference type="ARBA" id="ARBA00022857"/>
    </source>
</evidence>
<dbReference type="GO" id="GO:0004312">
    <property type="term" value="F:fatty acid synthase activity"/>
    <property type="evidence" value="ECO:0007669"/>
    <property type="project" value="InterPro"/>
</dbReference>
<feature type="domain" description="Ketosynthase family 3 (KS3)" evidence="9">
    <location>
        <begin position="2461"/>
        <end position="2914"/>
    </location>
</feature>
<dbReference type="Pfam" id="PF01575">
    <property type="entry name" value="MaoC_dehydratas"/>
    <property type="match status" value="1"/>
</dbReference>
<evidence type="ECO:0000313" key="11">
    <source>
        <dbReference type="Proteomes" id="UP000035548"/>
    </source>
</evidence>
<evidence type="ECO:0000256" key="8">
    <source>
        <dbReference type="SAM" id="MobiDB-lite"/>
    </source>
</evidence>
<dbReference type="InterPro" id="IPR055118">
    <property type="entry name" value="FAS-like_AT_central"/>
</dbReference>
<dbReference type="PRINTS" id="PR01483">
    <property type="entry name" value="FASYNTHASE"/>
</dbReference>
<dbReference type="PATRIC" id="fig|1072256.5.peg.1390"/>
<dbReference type="InterPro" id="IPR013785">
    <property type="entry name" value="Aldolase_TIM"/>
</dbReference>
<accession>A0A0G3HF80</accession>
<dbReference type="GO" id="GO:0006633">
    <property type="term" value="P:fatty acid biosynthetic process"/>
    <property type="evidence" value="ECO:0007669"/>
    <property type="project" value="InterPro"/>
</dbReference>
<feature type="region of interest" description="Disordered" evidence="8">
    <location>
        <begin position="1671"/>
        <end position="1703"/>
    </location>
</feature>
<dbReference type="FunFam" id="3.40.366.10:FF:000009">
    <property type="entry name" value="Fatty acid synthase Fas"/>
    <property type="match status" value="1"/>
</dbReference>
<protein>
    <submittedName>
        <fullName evidence="10">3-oxoacyl-(Acyl-carrier protein) reductase</fullName>
        <ecNumber evidence="10">2.3.1.-</ecNumber>
    </submittedName>
</protein>
<dbReference type="InterPro" id="IPR013565">
    <property type="entry name" value="Fas1/AflB-like_central"/>
</dbReference>
<dbReference type="InterPro" id="IPR020841">
    <property type="entry name" value="PKS_Beta-ketoAc_synthase_dom"/>
</dbReference>
<dbReference type="Gene3D" id="3.40.50.720">
    <property type="entry name" value="NAD(P)-binding Rossmann-like Domain"/>
    <property type="match status" value="1"/>
</dbReference>
<dbReference type="Gene3D" id="1.20.930.70">
    <property type="match status" value="1"/>
</dbReference>
<feature type="compositionally biased region" description="Low complexity" evidence="8">
    <location>
        <begin position="1680"/>
        <end position="1698"/>
    </location>
</feature>
<gene>
    <name evidence="10" type="ORF">CUTER_07030</name>
</gene>
<keyword evidence="5" id="KW-0378">Hydrolase</keyword>
<dbReference type="InterPro" id="IPR016036">
    <property type="entry name" value="Malonyl_transacylase_ACP-bd"/>
</dbReference>
<dbReference type="GO" id="GO:0004315">
    <property type="term" value="F:3-oxoacyl-[acyl-carrier-protein] synthase activity"/>
    <property type="evidence" value="ECO:0007669"/>
    <property type="project" value="InterPro"/>
</dbReference>
<dbReference type="InterPro" id="IPR003965">
    <property type="entry name" value="Fatty_acid_synthase"/>
</dbReference>
<reference evidence="10 11" key="1">
    <citation type="journal article" date="2015" name="Genome Announc.">
        <title>Virulence Factor Genes Detected in the Complete Genome Sequence of Corynebacterium uterequi DSM 45634, Isolated from the Uterus of a Maiden Mare.</title>
        <authorList>
            <person name="Ruckert C."/>
            <person name="Kriete M."/>
            <person name="Jaenicke S."/>
            <person name="Winkler A."/>
            <person name="Tauch A."/>
        </authorList>
    </citation>
    <scope>NUCLEOTIDE SEQUENCE [LARGE SCALE GENOMIC DNA]</scope>
    <source>
        <strain evidence="10 11">DSM 45634</strain>
    </source>
</reference>
<reference evidence="11" key="2">
    <citation type="submission" date="2015-05" db="EMBL/GenBank/DDBJ databases">
        <title>Complete genome sequence of Corynebacterium uterequi DSM 45634, isolated from the uterus of a maiden mare.</title>
        <authorList>
            <person name="Ruckert C."/>
            <person name="Albersmeier A."/>
            <person name="Winkler A."/>
            <person name="Tauch A."/>
        </authorList>
    </citation>
    <scope>NUCLEOTIDE SEQUENCE [LARGE SCALE GENOMIC DNA]</scope>
    <source>
        <strain evidence="11">DSM 45634</strain>
    </source>
</reference>
<dbReference type="InterPro" id="IPR016039">
    <property type="entry name" value="Thiolase-like"/>
</dbReference>
<dbReference type="InterPro" id="IPR014043">
    <property type="entry name" value="Acyl_transferase_dom"/>
</dbReference>